<dbReference type="EMBL" id="OZ019909">
    <property type="protein sequence ID" value="CAK9209107.1"/>
    <property type="molecule type" value="Genomic_DNA"/>
</dbReference>
<feature type="region of interest" description="Disordered" evidence="2">
    <location>
        <begin position="31"/>
        <end position="152"/>
    </location>
</feature>
<feature type="compositionally biased region" description="Low complexity" evidence="2">
    <location>
        <begin position="52"/>
        <end position="82"/>
    </location>
</feature>
<feature type="domain" description="RING-type" evidence="3">
    <location>
        <begin position="456"/>
        <end position="498"/>
    </location>
</feature>
<sequence>MGSGSSRSASDERAAARLSLEEIIWPGRRGQLSSFTASNRGEILREGGGTTSSRRLSSSELESSSNLAAAAAGASASNSQSSPPCHMELDRVNLPSAGDDTIRRVESEASGSRQPEALRGQQLSSVYVRRARNATSSGTREEEAEGSRQPLYDERLHHACDTTLQRRRMNEQLRHYAGLPSSISLEGGSFVLSDSSDSNHRTDVVLGAANQVLFASASGGTDVDHSSTWPAPSLLQAWDQSNVWERSFVRGQSSAGPTLVRTSLSSGESSGVSAPETRRSSGRRLWDALSRGTFHRRTSTLTMAALADLEENSMPLGAVEQLVDTETLHGSRSLDLEERRRRVRSQVWALRRLSNGSDGTSWHSRSCARNHHGHRCSCEGHDMGDDTDTRASISRIIMLAEALFEVLDEIHRQSMALSQSATVPLASRPAPTSVVDAIPLRTHCKPVDDCDEAPQCYICLVEYEEGDSVRTLPCNHEYHKNCVDKWLTEIHGVCPLCRGNVCEPKALCKMKLS</sequence>
<dbReference type="Pfam" id="PF13639">
    <property type="entry name" value="zf-RING_2"/>
    <property type="match status" value="1"/>
</dbReference>
<feature type="region of interest" description="Disordered" evidence="2">
    <location>
        <begin position="255"/>
        <end position="283"/>
    </location>
</feature>
<evidence type="ECO:0000256" key="1">
    <source>
        <dbReference type="PROSITE-ProRule" id="PRU00175"/>
    </source>
</evidence>
<accession>A0ABP0TZ87</accession>
<keyword evidence="5" id="KW-1185">Reference proteome</keyword>
<dbReference type="InterPro" id="IPR013083">
    <property type="entry name" value="Znf_RING/FYVE/PHD"/>
</dbReference>
<evidence type="ECO:0000259" key="3">
    <source>
        <dbReference type="PROSITE" id="PS50089"/>
    </source>
</evidence>
<dbReference type="Gene3D" id="3.30.40.10">
    <property type="entry name" value="Zinc/RING finger domain, C3HC4 (zinc finger)"/>
    <property type="match status" value="1"/>
</dbReference>
<reference evidence="4" key="1">
    <citation type="submission" date="2024-02" db="EMBL/GenBank/DDBJ databases">
        <authorList>
            <consortium name="ELIXIR-Norway"/>
            <consortium name="Elixir Norway"/>
        </authorList>
    </citation>
    <scope>NUCLEOTIDE SEQUENCE</scope>
</reference>
<keyword evidence="1" id="KW-0862">Zinc</keyword>
<dbReference type="PROSITE" id="PS50089">
    <property type="entry name" value="ZF_RING_2"/>
    <property type="match status" value="1"/>
</dbReference>
<evidence type="ECO:0000313" key="4">
    <source>
        <dbReference type="EMBL" id="CAK9209107.1"/>
    </source>
</evidence>
<dbReference type="PANTHER" id="PTHR47531:SF2">
    <property type="entry name" value="RING_U-BOX SUPERFAMILY PROTEIN"/>
    <property type="match status" value="1"/>
</dbReference>
<evidence type="ECO:0000313" key="5">
    <source>
        <dbReference type="Proteomes" id="UP001497512"/>
    </source>
</evidence>
<dbReference type="SUPFAM" id="SSF57850">
    <property type="entry name" value="RING/U-box"/>
    <property type="match status" value="1"/>
</dbReference>
<feature type="compositionally biased region" description="Low complexity" evidence="2">
    <location>
        <begin position="263"/>
        <end position="273"/>
    </location>
</feature>
<proteinExistence type="predicted"/>
<dbReference type="SMART" id="SM00184">
    <property type="entry name" value="RING"/>
    <property type="match status" value="1"/>
</dbReference>
<dbReference type="CDD" id="cd16454">
    <property type="entry name" value="RING-H2_PA-TM-RING"/>
    <property type="match status" value="1"/>
</dbReference>
<keyword evidence="1" id="KW-0479">Metal-binding</keyword>
<protein>
    <recommendedName>
        <fullName evidence="3">RING-type domain-containing protein</fullName>
    </recommendedName>
</protein>
<keyword evidence="1" id="KW-0863">Zinc-finger</keyword>
<gene>
    <name evidence="4" type="ORF">CSSPTR1EN2_LOCUS9518</name>
</gene>
<organism evidence="4 5">
    <name type="scientific">Sphagnum troendelagicum</name>
    <dbReference type="NCBI Taxonomy" id="128251"/>
    <lineage>
        <taxon>Eukaryota</taxon>
        <taxon>Viridiplantae</taxon>
        <taxon>Streptophyta</taxon>
        <taxon>Embryophyta</taxon>
        <taxon>Bryophyta</taxon>
        <taxon>Sphagnophytina</taxon>
        <taxon>Sphagnopsida</taxon>
        <taxon>Sphagnales</taxon>
        <taxon>Sphagnaceae</taxon>
        <taxon>Sphagnum</taxon>
    </lineage>
</organism>
<dbReference type="PANTHER" id="PTHR47531">
    <property type="entry name" value="RING/U-BOX SUPERFAMILY PROTEIN"/>
    <property type="match status" value="1"/>
</dbReference>
<name>A0ABP0TZ87_9BRYO</name>
<dbReference type="InterPro" id="IPR001841">
    <property type="entry name" value="Znf_RING"/>
</dbReference>
<dbReference type="Proteomes" id="UP001497512">
    <property type="component" value="Chromosome 17"/>
</dbReference>
<evidence type="ECO:0000256" key="2">
    <source>
        <dbReference type="SAM" id="MobiDB-lite"/>
    </source>
</evidence>